<feature type="domain" description="DhaK" evidence="6">
    <location>
        <begin position="7"/>
        <end position="331"/>
    </location>
</feature>
<dbReference type="FunFam" id="3.30.1180.20:FF:000001">
    <property type="entry name" value="Dihydroxyacetone kinase 1"/>
    <property type="match status" value="1"/>
</dbReference>
<evidence type="ECO:0000259" key="6">
    <source>
        <dbReference type="PROSITE" id="PS51481"/>
    </source>
</evidence>
<keyword evidence="1" id="KW-0808">Transferase</keyword>
<dbReference type="AlphaFoldDB" id="A0A211ZEN1"/>
<dbReference type="InterPro" id="IPR004007">
    <property type="entry name" value="DhaL_dom"/>
</dbReference>
<dbReference type="InterPro" id="IPR004006">
    <property type="entry name" value="DhaK_dom"/>
</dbReference>
<dbReference type="PROSITE" id="PS51481">
    <property type="entry name" value="DHAK"/>
    <property type="match status" value="1"/>
</dbReference>
<accession>A0A211ZEN1</accession>
<comment type="caution">
    <text evidence="7">The sequence shown here is derived from an EMBL/GenBank/DDBJ whole genome shotgun (WGS) entry which is preliminary data.</text>
</comment>
<reference evidence="8" key="1">
    <citation type="submission" date="2017-05" db="EMBL/GenBank/DDBJ databases">
        <authorList>
            <person name="Macchi M."/>
            <person name="Festa S."/>
            <person name="Coppotelli B.M."/>
            <person name="Morelli I.S."/>
        </authorList>
    </citation>
    <scope>NUCLEOTIDE SEQUENCE [LARGE SCALE GENOMIC DNA]</scope>
    <source>
        <strain evidence="8">I</strain>
    </source>
</reference>
<keyword evidence="2" id="KW-0547">Nucleotide-binding</keyword>
<gene>
    <name evidence="7" type="ORF">BWR60_28260</name>
</gene>
<dbReference type="FunFam" id="1.25.40.340:FF:000002">
    <property type="entry name" value="Dihydroxyacetone kinase, L subunit"/>
    <property type="match status" value="1"/>
</dbReference>
<dbReference type="NCBIfam" id="TIGR02365">
    <property type="entry name" value="dha_L_ycgS"/>
    <property type="match status" value="1"/>
</dbReference>
<dbReference type="GO" id="GO:0019563">
    <property type="term" value="P:glycerol catabolic process"/>
    <property type="evidence" value="ECO:0007669"/>
    <property type="project" value="TreeGrafter"/>
</dbReference>
<evidence type="ECO:0000259" key="5">
    <source>
        <dbReference type="PROSITE" id="PS51480"/>
    </source>
</evidence>
<dbReference type="Gene3D" id="3.40.50.10440">
    <property type="entry name" value="Dihydroxyacetone kinase, domain 1"/>
    <property type="match status" value="1"/>
</dbReference>
<dbReference type="OrthoDB" id="9806345at2"/>
<dbReference type="InterPro" id="IPR050861">
    <property type="entry name" value="Dihydroxyacetone_Kinase"/>
</dbReference>
<dbReference type="InterPro" id="IPR036117">
    <property type="entry name" value="DhaL_dom_sf"/>
</dbReference>
<dbReference type="GO" id="GO:0005829">
    <property type="term" value="C:cytosol"/>
    <property type="evidence" value="ECO:0007669"/>
    <property type="project" value="TreeGrafter"/>
</dbReference>
<dbReference type="Pfam" id="PF02733">
    <property type="entry name" value="Dak1"/>
    <property type="match status" value="1"/>
</dbReference>
<proteinExistence type="predicted"/>
<protein>
    <submittedName>
        <fullName evidence="7">Dihydroxyacetone kinase</fullName>
    </submittedName>
</protein>
<dbReference type="PANTHER" id="PTHR28629:SF4">
    <property type="entry name" value="TRIOKINASE_FMN CYCLASE"/>
    <property type="match status" value="1"/>
</dbReference>
<evidence type="ECO:0000313" key="7">
    <source>
        <dbReference type="EMBL" id="OWJ63739.1"/>
    </source>
</evidence>
<keyword evidence="4" id="KW-0067">ATP-binding</keyword>
<evidence type="ECO:0000313" key="8">
    <source>
        <dbReference type="Proteomes" id="UP000196655"/>
    </source>
</evidence>
<evidence type="ECO:0000256" key="1">
    <source>
        <dbReference type="ARBA" id="ARBA00022679"/>
    </source>
</evidence>
<evidence type="ECO:0000256" key="2">
    <source>
        <dbReference type="ARBA" id="ARBA00022741"/>
    </source>
</evidence>
<sequence length="579" mass="58816">MKKLINDVLHVVPDSLKGFARLHPGLAMIEGHSTVVRADLDAFRSSGKVAIVSGGGAGHEPAHAGYVGRGMLTAAVSGDVFASPAIDAVHAALRAVGTPAGILMIVKNYTGDRINFGVAAEMARAEGISVETVIVDDDAALGTAEGTAGRRGIAGTVLIHKIAGAAAEAGLGLAEVKARSQAAAGALASMGIALSPCTVPAAGRPNFELGEDEIELGLGIHGEPGVERRAIGTSAALVDVLLDRLIADRGIAAGDEVALMVNNLGTTPVMELGIVAGDALDGLRRRGVVVSRAYCGTFLTAIDMAGVSLSLLRLDYSLRQALDAPTEAPSWPAPASGSPDLASAPVCLRAEDTPARDAANCCAPPAPAAFLSAVRAGCEALLRTEAELTEMDRRVGDGDIGRSLAQGATAIMQTLERAPDLPVERLLSELSRVIRSSVGGTSGPLYAAFALSAANALRDLDAAAPTLLAEGFAAGVSSVSRLGGAQEGDRTMLDALAPALREIRAHDRVGPQLEAAAAAARRGAERTAQMMPKLGRSSYLGSRALGCPDPGAEAVAIWLTAASISVVCDATGYAEPPAD</sequence>
<dbReference type="Gene3D" id="3.30.1180.20">
    <property type="entry name" value="Dihydroxyacetone kinase, domain 2"/>
    <property type="match status" value="1"/>
</dbReference>
<dbReference type="PANTHER" id="PTHR28629">
    <property type="entry name" value="TRIOKINASE/FMN CYCLASE"/>
    <property type="match status" value="1"/>
</dbReference>
<evidence type="ECO:0000256" key="4">
    <source>
        <dbReference type="ARBA" id="ARBA00022840"/>
    </source>
</evidence>
<dbReference type="GO" id="GO:0004371">
    <property type="term" value="F:glycerone kinase activity"/>
    <property type="evidence" value="ECO:0007669"/>
    <property type="project" value="InterPro"/>
</dbReference>
<dbReference type="Gene3D" id="1.25.40.340">
    <property type="match status" value="1"/>
</dbReference>
<keyword evidence="3 7" id="KW-0418">Kinase</keyword>
<dbReference type="PROSITE" id="PS51480">
    <property type="entry name" value="DHAL"/>
    <property type="match status" value="1"/>
</dbReference>
<dbReference type="Pfam" id="PF02734">
    <property type="entry name" value="Dak2"/>
    <property type="match status" value="1"/>
</dbReference>
<feature type="domain" description="DhaL" evidence="5">
    <location>
        <begin position="368"/>
        <end position="564"/>
    </location>
</feature>
<keyword evidence="8" id="KW-1185">Reference proteome</keyword>
<dbReference type="SMART" id="SM01120">
    <property type="entry name" value="Dak2"/>
    <property type="match status" value="1"/>
</dbReference>
<dbReference type="RefSeq" id="WP_088155305.1">
    <property type="nucleotide sequence ID" value="NZ_NHON01000081.1"/>
</dbReference>
<dbReference type="InterPro" id="IPR012737">
    <property type="entry name" value="DhaK_L_YcgS"/>
</dbReference>
<dbReference type="EMBL" id="NHON01000081">
    <property type="protein sequence ID" value="OWJ63739.1"/>
    <property type="molecule type" value="Genomic_DNA"/>
</dbReference>
<organism evidence="7 8">
    <name type="scientific">Inquilinus limosus</name>
    <dbReference type="NCBI Taxonomy" id="171674"/>
    <lineage>
        <taxon>Bacteria</taxon>
        <taxon>Pseudomonadati</taxon>
        <taxon>Pseudomonadota</taxon>
        <taxon>Alphaproteobacteria</taxon>
        <taxon>Rhodospirillales</taxon>
        <taxon>Rhodospirillaceae</taxon>
        <taxon>Inquilinus</taxon>
    </lineage>
</organism>
<evidence type="ECO:0000256" key="3">
    <source>
        <dbReference type="ARBA" id="ARBA00022777"/>
    </source>
</evidence>
<name>A0A211ZEN1_9PROT</name>
<dbReference type="Proteomes" id="UP000196655">
    <property type="component" value="Unassembled WGS sequence"/>
</dbReference>
<dbReference type="NCBIfam" id="NF011049">
    <property type="entry name" value="PRK14479.1"/>
    <property type="match status" value="1"/>
</dbReference>
<dbReference type="SUPFAM" id="SSF82549">
    <property type="entry name" value="DAK1/DegV-like"/>
    <property type="match status" value="1"/>
</dbReference>
<dbReference type="GO" id="GO:0005524">
    <property type="term" value="F:ATP binding"/>
    <property type="evidence" value="ECO:0007669"/>
    <property type="project" value="UniProtKB-KW"/>
</dbReference>
<dbReference type="FunFam" id="3.40.50.10440:FF:000001">
    <property type="entry name" value="Dihydroxyacetone kinase, DhaK subunit"/>
    <property type="match status" value="1"/>
</dbReference>
<dbReference type="SUPFAM" id="SSF101473">
    <property type="entry name" value="DhaL-like"/>
    <property type="match status" value="1"/>
</dbReference>